<evidence type="ECO:0000256" key="1">
    <source>
        <dbReference type="ARBA" id="ARBA00005417"/>
    </source>
</evidence>
<evidence type="ECO:0000313" key="6">
    <source>
        <dbReference type="EMBL" id="AZQ77362.1"/>
    </source>
</evidence>
<reference evidence="6 7" key="1">
    <citation type="submission" date="2018-12" db="EMBL/GenBank/DDBJ databases">
        <title>Complete genome sequence of Flaviflexus sp. H23T48.</title>
        <authorList>
            <person name="Bae J.-W."/>
            <person name="Lee J.-Y."/>
        </authorList>
    </citation>
    <scope>NUCLEOTIDE SEQUENCE [LARGE SCALE GENOMIC DNA]</scope>
    <source>
        <strain evidence="6 7">H23T48</strain>
    </source>
</reference>
<dbReference type="AlphaFoldDB" id="A0A3Q9G2D4"/>
<dbReference type="GO" id="GO:0016887">
    <property type="term" value="F:ATP hydrolysis activity"/>
    <property type="evidence" value="ECO:0007669"/>
    <property type="project" value="InterPro"/>
</dbReference>
<evidence type="ECO:0000256" key="2">
    <source>
        <dbReference type="ARBA" id="ARBA00022448"/>
    </source>
</evidence>
<dbReference type="PANTHER" id="PTHR43335:SF2">
    <property type="entry name" value="ABC TRANSPORTER, ATP-BINDING PROTEIN"/>
    <property type="match status" value="1"/>
</dbReference>
<dbReference type="EMBL" id="CP034593">
    <property type="protein sequence ID" value="AZQ77362.1"/>
    <property type="molecule type" value="Genomic_DNA"/>
</dbReference>
<dbReference type="Pfam" id="PF00005">
    <property type="entry name" value="ABC_tran"/>
    <property type="match status" value="1"/>
</dbReference>
<name>A0A3Q9G2D4_9ACTO</name>
<dbReference type="InterPro" id="IPR003439">
    <property type="entry name" value="ABC_transporter-like_ATP-bd"/>
</dbReference>
<evidence type="ECO:0000256" key="3">
    <source>
        <dbReference type="ARBA" id="ARBA00022741"/>
    </source>
</evidence>
<dbReference type="OrthoDB" id="9804819at2"/>
<dbReference type="KEGG" id="flh:EJ997_08485"/>
<evidence type="ECO:0000256" key="4">
    <source>
        <dbReference type="ARBA" id="ARBA00022840"/>
    </source>
</evidence>
<keyword evidence="4 6" id="KW-0067">ATP-binding</keyword>
<evidence type="ECO:0000313" key="7">
    <source>
        <dbReference type="Proteomes" id="UP000280344"/>
    </source>
</evidence>
<accession>A0A3Q9G2D4</accession>
<dbReference type="GO" id="GO:0005524">
    <property type="term" value="F:ATP binding"/>
    <property type="evidence" value="ECO:0007669"/>
    <property type="project" value="UniProtKB-KW"/>
</dbReference>
<dbReference type="Proteomes" id="UP000280344">
    <property type="component" value="Chromosome"/>
</dbReference>
<dbReference type="SMART" id="SM00382">
    <property type="entry name" value="AAA"/>
    <property type="match status" value="1"/>
</dbReference>
<dbReference type="RefSeq" id="WP_126704165.1">
    <property type="nucleotide sequence ID" value="NZ_CP034593.1"/>
</dbReference>
<evidence type="ECO:0000259" key="5">
    <source>
        <dbReference type="PROSITE" id="PS50893"/>
    </source>
</evidence>
<dbReference type="InterPro" id="IPR017871">
    <property type="entry name" value="ABC_transporter-like_CS"/>
</dbReference>
<dbReference type="Gene3D" id="3.40.50.300">
    <property type="entry name" value="P-loop containing nucleotide triphosphate hydrolases"/>
    <property type="match status" value="1"/>
</dbReference>
<dbReference type="SUPFAM" id="SSF52540">
    <property type="entry name" value="P-loop containing nucleoside triphosphate hydrolases"/>
    <property type="match status" value="1"/>
</dbReference>
<dbReference type="InterPro" id="IPR003593">
    <property type="entry name" value="AAA+_ATPase"/>
</dbReference>
<keyword evidence="3" id="KW-0547">Nucleotide-binding</keyword>
<dbReference type="InterPro" id="IPR027417">
    <property type="entry name" value="P-loop_NTPase"/>
</dbReference>
<proteinExistence type="inferred from homology"/>
<organism evidence="6 7">
    <name type="scientific">Flaviflexus ciconiae</name>
    <dbReference type="NCBI Taxonomy" id="2496867"/>
    <lineage>
        <taxon>Bacteria</taxon>
        <taxon>Bacillati</taxon>
        <taxon>Actinomycetota</taxon>
        <taxon>Actinomycetes</taxon>
        <taxon>Actinomycetales</taxon>
        <taxon>Actinomycetaceae</taxon>
        <taxon>Flaviflexus</taxon>
    </lineage>
</organism>
<dbReference type="PANTHER" id="PTHR43335">
    <property type="entry name" value="ABC TRANSPORTER, ATP-BINDING PROTEIN"/>
    <property type="match status" value="1"/>
</dbReference>
<feature type="domain" description="ABC transporter" evidence="5">
    <location>
        <begin position="13"/>
        <end position="243"/>
    </location>
</feature>
<keyword evidence="2" id="KW-0813">Transport</keyword>
<comment type="similarity">
    <text evidence="1">Belongs to the ABC transporter superfamily.</text>
</comment>
<sequence length="252" mass="27405">MTIEESGKLPTGIKVSGLTQGYGNREVLKDFSLDVPDRSIVALAGPNGAGKTTLMRTIATLLKPKAGSIVVLGHDIAAKQGRNELRRNLGYLPQDFTADNKLTVKEYVEYSLWMRGFSKIKIEAASEVAIDRVGLSQTKHVKLRELSGGMRQRAGIAAATAGDPDLLILDEPTSGLDPEQRSQFREVLRSLDSRLVLISTHLIEDVASLADYLVVISDGNLAYAGSADILREGDRSIEALERIYVNLMRAGQ</sequence>
<dbReference type="PROSITE" id="PS50893">
    <property type="entry name" value="ABC_TRANSPORTER_2"/>
    <property type="match status" value="1"/>
</dbReference>
<gene>
    <name evidence="6" type="ORF">EJ997_08485</name>
</gene>
<dbReference type="PROSITE" id="PS00211">
    <property type="entry name" value="ABC_TRANSPORTER_1"/>
    <property type="match status" value="1"/>
</dbReference>
<keyword evidence="7" id="KW-1185">Reference proteome</keyword>
<protein>
    <submittedName>
        <fullName evidence="6">ATP-binding cassette domain-containing protein</fullName>
    </submittedName>
</protein>